<name>A0A346Y5Y2_9ACTN</name>
<dbReference type="AlphaFoldDB" id="A0A346Y5Y2"/>
<dbReference type="Proteomes" id="UP000264006">
    <property type="component" value="Plasmid pEDY32-46I"/>
</dbReference>
<keyword evidence="2" id="KW-0614">Plasmid</keyword>
<keyword evidence="3" id="KW-1185">Reference proteome</keyword>
<feature type="region of interest" description="Disordered" evidence="1">
    <location>
        <begin position="124"/>
        <end position="143"/>
    </location>
</feature>
<evidence type="ECO:0000313" key="2">
    <source>
        <dbReference type="EMBL" id="AXV09879.1"/>
    </source>
</evidence>
<evidence type="ECO:0000313" key="3">
    <source>
        <dbReference type="Proteomes" id="UP000264006"/>
    </source>
</evidence>
<dbReference type="KEGG" id="euz:DVS28_b0109"/>
<dbReference type="RefSeq" id="WP_114594490.1">
    <property type="nucleotide sequence ID" value="NZ_CP031166.1"/>
</dbReference>
<feature type="compositionally biased region" description="Polar residues" evidence="1">
    <location>
        <begin position="133"/>
        <end position="142"/>
    </location>
</feature>
<protein>
    <submittedName>
        <fullName evidence="2">Uncharacterized protein</fullName>
    </submittedName>
</protein>
<organism evidence="2 3">
    <name type="scientific">Euzebya pacifica</name>
    <dbReference type="NCBI Taxonomy" id="1608957"/>
    <lineage>
        <taxon>Bacteria</taxon>
        <taxon>Bacillati</taxon>
        <taxon>Actinomycetota</taxon>
        <taxon>Nitriliruptoria</taxon>
        <taxon>Euzebyales</taxon>
    </lineage>
</organism>
<geneLocation type="plasmid" evidence="3">
    <name>pedy32-46i</name>
</geneLocation>
<reference evidence="2 3" key="1">
    <citation type="submission" date="2018-09" db="EMBL/GenBank/DDBJ databases">
        <title>Complete genome sequence of Euzebya sp. DY32-46 isolated from seawater of Pacific Ocean.</title>
        <authorList>
            <person name="Xu L."/>
            <person name="Wu Y.-H."/>
            <person name="Xu X.-W."/>
        </authorList>
    </citation>
    <scope>NUCLEOTIDE SEQUENCE [LARGE SCALE GENOMIC DNA]</scope>
    <source>
        <strain evidence="2 3">DY32-46</strain>
        <plasmid evidence="3">pedy32-46i</plasmid>
    </source>
</reference>
<evidence type="ECO:0000256" key="1">
    <source>
        <dbReference type="SAM" id="MobiDB-lite"/>
    </source>
</evidence>
<accession>A0A346Y5Y2</accession>
<dbReference type="EMBL" id="CP031166">
    <property type="protein sequence ID" value="AXV09879.1"/>
    <property type="molecule type" value="Genomic_DNA"/>
</dbReference>
<gene>
    <name evidence="2" type="ORF">DVS28_b0109</name>
</gene>
<sequence>MSDLASLHAQKALLERRIHAAAASDLLADLIEAFEAFDVHPATVTVTFDTEDDGSEVPLGWVEITADDDDADIGFATEEVQGLFNAWQSFLAFGDSAIALYGRDVLFGKSFDLHQIERQPLADLSDVRPASEPLSSDPNSTGPIAAVSDVALRPAGPTPSRHGQLALHPTDANGLPAHEVRPQAPRTVWVAVNGGTVSWAPTREEAGPGAACTTLAEPRDPARQVAGADRYTGSDDPSAEFPTPVSCPACGLICATSARLLGHDCDPYPMPDGSNVAPFGHMSEGARRVAVKAIKALLPDLTHQQAVNAADGDLGAIDPTDRSAVTAITEACTSGRVTCRSVVHLIGRQGADARIEGRGDRILVHGRAGAVEAVEGAWQTAMISRTLRTAAAVPTGLPPYGGDPLRAAKRLARIARDGQPG</sequence>
<proteinExistence type="predicted"/>